<evidence type="ECO:0000256" key="1">
    <source>
        <dbReference type="ARBA" id="ARBA00022737"/>
    </source>
</evidence>
<evidence type="ECO:0000313" key="4">
    <source>
        <dbReference type="EMBL" id="CAB4640264.1"/>
    </source>
</evidence>
<dbReference type="InterPro" id="IPR050964">
    <property type="entry name" value="Striated_Muscle_Regulatory"/>
</dbReference>
<proteinExistence type="predicted"/>
<feature type="domain" description="Fibronectin type-III" evidence="3">
    <location>
        <begin position="159"/>
        <end position="246"/>
    </location>
</feature>
<feature type="domain" description="Fibronectin type-III" evidence="3">
    <location>
        <begin position="51"/>
        <end position="143"/>
    </location>
</feature>
<dbReference type="EMBL" id="CAEZWE010000001">
    <property type="protein sequence ID" value="CAB4640264.1"/>
    <property type="molecule type" value="Genomic_DNA"/>
</dbReference>
<name>A0A6J6JVI1_9ZZZZ</name>
<dbReference type="InterPro" id="IPR036116">
    <property type="entry name" value="FN3_sf"/>
</dbReference>
<protein>
    <submittedName>
        <fullName evidence="4">Unannotated protein</fullName>
    </submittedName>
</protein>
<keyword evidence="1" id="KW-0677">Repeat</keyword>
<dbReference type="CDD" id="cd00063">
    <property type="entry name" value="FN3"/>
    <property type="match status" value="2"/>
</dbReference>
<evidence type="ECO:0000256" key="2">
    <source>
        <dbReference type="SAM" id="MobiDB-lite"/>
    </source>
</evidence>
<dbReference type="AlphaFoldDB" id="A0A6J6JVI1"/>
<dbReference type="InterPro" id="IPR003961">
    <property type="entry name" value="FN3_dom"/>
</dbReference>
<gene>
    <name evidence="4" type="ORF">UFOPK2169_00001</name>
</gene>
<dbReference type="SUPFAM" id="SSF49265">
    <property type="entry name" value="Fibronectin type III"/>
    <property type="match status" value="1"/>
</dbReference>
<dbReference type="PANTHER" id="PTHR13817">
    <property type="entry name" value="TITIN"/>
    <property type="match status" value="1"/>
</dbReference>
<accession>A0A6J6JVI1</accession>
<dbReference type="SMART" id="SM00060">
    <property type="entry name" value="FN3"/>
    <property type="match status" value="2"/>
</dbReference>
<sequence>MVTSAGTLSPNLLAYGDPAVIPATPPVIAPSNPDAATGPPGSGTTQAPTVPGAPLQPRALSGLTSSWLDWTEASTGGLPITGHVVQIYRKGELVGRVVVDADESHTIGNLRAASSHTFAVAAMNAVGVGPFSERSNTIIPLRATRAFSAPQGSSNTDAIPARPTRVRAQQVRSSVDVTWTVPENAAVANYEVLFIQKNRVVAKAITDSVAGVRIFGLKRGVYAVRVRAVNTAGSSPRSKFARLVFR</sequence>
<organism evidence="4">
    <name type="scientific">freshwater metagenome</name>
    <dbReference type="NCBI Taxonomy" id="449393"/>
    <lineage>
        <taxon>unclassified sequences</taxon>
        <taxon>metagenomes</taxon>
        <taxon>ecological metagenomes</taxon>
    </lineage>
</organism>
<dbReference type="Gene3D" id="2.60.40.10">
    <property type="entry name" value="Immunoglobulins"/>
    <property type="match status" value="2"/>
</dbReference>
<dbReference type="Pfam" id="PF00041">
    <property type="entry name" value="fn3"/>
    <property type="match status" value="2"/>
</dbReference>
<reference evidence="4" key="1">
    <citation type="submission" date="2020-05" db="EMBL/GenBank/DDBJ databases">
        <authorList>
            <person name="Chiriac C."/>
            <person name="Salcher M."/>
            <person name="Ghai R."/>
            <person name="Kavagutti S V."/>
        </authorList>
    </citation>
    <scope>NUCLEOTIDE SEQUENCE</scope>
</reference>
<evidence type="ECO:0000259" key="3">
    <source>
        <dbReference type="PROSITE" id="PS50853"/>
    </source>
</evidence>
<dbReference type="PANTHER" id="PTHR13817:SF73">
    <property type="entry name" value="FIBRONECTIN TYPE-III DOMAIN-CONTAINING PROTEIN"/>
    <property type="match status" value="1"/>
</dbReference>
<dbReference type="PROSITE" id="PS50853">
    <property type="entry name" value="FN3"/>
    <property type="match status" value="2"/>
</dbReference>
<feature type="region of interest" description="Disordered" evidence="2">
    <location>
        <begin position="25"/>
        <end position="58"/>
    </location>
</feature>
<dbReference type="InterPro" id="IPR013783">
    <property type="entry name" value="Ig-like_fold"/>
</dbReference>